<proteinExistence type="predicted"/>
<gene>
    <name evidence="2" type="ORF">B0H15DRAFT_949668</name>
</gene>
<feature type="compositionally biased region" description="Polar residues" evidence="1">
    <location>
        <begin position="328"/>
        <end position="339"/>
    </location>
</feature>
<dbReference type="Proteomes" id="UP001222325">
    <property type="component" value="Unassembled WGS sequence"/>
</dbReference>
<feature type="region of interest" description="Disordered" evidence="1">
    <location>
        <begin position="198"/>
        <end position="229"/>
    </location>
</feature>
<accession>A0AAD6U814</accession>
<feature type="compositionally biased region" description="Basic and acidic residues" evidence="1">
    <location>
        <begin position="242"/>
        <end position="266"/>
    </location>
</feature>
<sequence>MPPVQPPTRIRACCARVACAAGEGSRRASPIRCVFCADASAANEPLPAKVPAAQATRRRIGPAARALERAVQMNPRAESPPADNYGPNSPQPISIRPQPPTKPPARPAQNDLRPSRRHAWPNGLPPSLPAPASAFPSLSPAPSPTAAAAACRSRARLVTRYGDNPPSSYPVPLSRTPQTRPPMCLDLFSTPARRNGITPLSAERPPPYEGAGATQPHKTSKRGCAPTRALPASLPCSARIRAEHPHARRTPDERRAARAARYELSRPRSAIVALSPSPKRGMHDSDAPAKLAFRALPARHQADRPGDEETDTHRFADLAPRPERWTATRLTQRSDTAKR</sequence>
<keyword evidence="3" id="KW-1185">Reference proteome</keyword>
<feature type="compositionally biased region" description="Basic and acidic residues" evidence="1">
    <location>
        <begin position="300"/>
        <end position="326"/>
    </location>
</feature>
<feature type="compositionally biased region" description="Pro residues" evidence="1">
    <location>
        <begin position="97"/>
        <end position="106"/>
    </location>
</feature>
<protein>
    <submittedName>
        <fullName evidence="2">Uncharacterized protein</fullName>
    </submittedName>
</protein>
<feature type="region of interest" description="Disordered" evidence="1">
    <location>
        <begin position="160"/>
        <end position="181"/>
    </location>
</feature>
<comment type="caution">
    <text evidence="2">The sequence shown here is derived from an EMBL/GenBank/DDBJ whole genome shotgun (WGS) entry which is preliminary data.</text>
</comment>
<dbReference type="EMBL" id="JARJCN010000026">
    <property type="protein sequence ID" value="KAJ7088490.1"/>
    <property type="molecule type" value="Genomic_DNA"/>
</dbReference>
<feature type="region of interest" description="Disordered" evidence="1">
    <location>
        <begin position="242"/>
        <end position="339"/>
    </location>
</feature>
<feature type="compositionally biased region" description="Low complexity" evidence="1">
    <location>
        <begin position="87"/>
        <end position="96"/>
    </location>
</feature>
<feature type="compositionally biased region" description="Low complexity" evidence="1">
    <location>
        <begin position="130"/>
        <end position="147"/>
    </location>
</feature>
<feature type="region of interest" description="Disordered" evidence="1">
    <location>
        <begin position="74"/>
        <end position="147"/>
    </location>
</feature>
<evidence type="ECO:0000313" key="2">
    <source>
        <dbReference type="EMBL" id="KAJ7088490.1"/>
    </source>
</evidence>
<reference evidence="2" key="1">
    <citation type="submission" date="2023-03" db="EMBL/GenBank/DDBJ databases">
        <title>Massive genome expansion in bonnet fungi (Mycena s.s.) driven by repeated elements and novel gene families across ecological guilds.</title>
        <authorList>
            <consortium name="Lawrence Berkeley National Laboratory"/>
            <person name="Harder C.B."/>
            <person name="Miyauchi S."/>
            <person name="Viragh M."/>
            <person name="Kuo A."/>
            <person name="Thoen E."/>
            <person name="Andreopoulos B."/>
            <person name="Lu D."/>
            <person name="Skrede I."/>
            <person name="Drula E."/>
            <person name="Henrissat B."/>
            <person name="Morin E."/>
            <person name="Kohler A."/>
            <person name="Barry K."/>
            <person name="LaButti K."/>
            <person name="Morin E."/>
            <person name="Salamov A."/>
            <person name="Lipzen A."/>
            <person name="Mereny Z."/>
            <person name="Hegedus B."/>
            <person name="Baldrian P."/>
            <person name="Stursova M."/>
            <person name="Weitz H."/>
            <person name="Taylor A."/>
            <person name="Grigoriev I.V."/>
            <person name="Nagy L.G."/>
            <person name="Martin F."/>
            <person name="Kauserud H."/>
        </authorList>
    </citation>
    <scope>NUCLEOTIDE SEQUENCE</scope>
    <source>
        <strain evidence="2">CBHHK173m</strain>
    </source>
</reference>
<dbReference type="AlphaFoldDB" id="A0AAD6U814"/>
<evidence type="ECO:0000256" key="1">
    <source>
        <dbReference type="SAM" id="MobiDB-lite"/>
    </source>
</evidence>
<name>A0AAD6U814_9AGAR</name>
<organism evidence="2 3">
    <name type="scientific">Mycena belliarum</name>
    <dbReference type="NCBI Taxonomy" id="1033014"/>
    <lineage>
        <taxon>Eukaryota</taxon>
        <taxon>Fungi</taxon>
        <taxon>Dikarya</taxon>
        <taxon>Basidiomycota</taxon>
        <taxon>Agaricomycotina</taxon>
        <taxon>Agaricomycetes</taxon>
        <taxon>Agaricomycetidae</taxon>
        <taxon>Agaricales</taxon>
        <taxon>Marasmiineae</taxon>
        <taxon>Mycenaceae</taxon>
        <taxon>Mycena</taxon>
    </lineage>
</organism>
<evidence type="ECO:0000313" key="3">
    <source>
        <dbReference type="Proteomes" id="UP001222325"/>
    </source>
</evidence>